<dbReference type="AlphaFoldDB" id="A0A0F9R9A5"/>
<protein>
    <submittedName>
        <fullName evidence="1">Uncharacterized protein</fullName>
    </submittedName>
</protein>
<dbReference type="EMBL" id="LAZR01001064">
    <property type="protein sequence ID" value="KKN51414.1"/>
    <property type="molecule type" value="Genomic_DNA"/>
</dbReference>
<proteinExistence type="predicted"/>
<accession>A0A0F9R9A5</accession>
<sequence>MSYETIEAAVEKQIEAIKEFKTDQVSRGDWRILHAGTSHAAVLEYGGFRVRYESIGGGTTFFWTVTIHLFGRYTDDDVVHNILRDRRQDIVDRLLQFPQLNGTAGVIDSKPERGSWADPQLVEIGSVAFLEEIIEVVVEEHVEVTLQE</sequence>
<comment type="caution">
    <text evidence="1">The sequence shown here is derived from an EMBL/GenBank/DDBJ whole genome shotgun (WGS) entry which is preliminary data.</text>
</comment>
<reference evidence="1" key="1">
    <citation type="journal article" date="2015" name="Nature">
        <title>Complex archaea that bridge the gap between prokaryotes and eukaryotes.</title>
        <authorList>
            <person name="Spang A."/>
            <person name="Saw J.H."/>
            <person name="Jorgensen S.L."/>
            <person name="Zaremba-Niedzwiedzka K."/>
            <person name="Martijn J."/>
            <person name="Lind A.E."/>
            <person name="van Eijk R."/>
            <person name="Schleper C."/>
            <person name="Guy L."/>
            <person name="Ettema T.J."/>
        </authorList>
    </citation>
    <scope>NUCLEOTIDE SEQUENCE</scope>
</reference>
<gene>
    <name evidence="1" type="ORF">LCGC14_0623110</name>
</gene>
<name>A0A0F9R9A5_9ZZZZ</name>
<organism evidence="1">
    <name type="scientific">marine sediment metagenome</name>
    <dbReference type="NCBI Taxonomy" id="412755"/>
    <lineage>
        <taxon>unclassified sequences</taxon>
        <taxon>metagenomes</taxon>
        <taxon>ecological metagenomes</taxon>
    </lineage>
</organism>
<evidence type="ECO:0000313" key="1">
    <source>
        <dbReference type="EMBL" id="KKN51414.1"/>
    </source>
</evidence>